<evidence type="ECO:0000313" key="3">
    <source>
        <dbReference type="EMBL" id="RAW38063.1"/>
    </source>
</evidence>
<dbReference type="AlphaFoldDB" id="A0A329SMI3"/>
<dbReference type="EMBL" id="MJFZ01000097">
    <property type="protein sequence ID" value="RAW38063.1"/>
    <property type="molecule type" value="Genomic_DNA"/>
</dbReference>
<evidence type="ECO:0000313" key="2">
    <source>
        <dbReference type="EMBL" id="KAG2965263.1"/>
    </source>
</evidence>
<reference evidence="1" key="2">
    <citation type="submission" date="2018-10" db="EMBL/GenBank/DDBJ databases">
        <title>Effector identification in a new, highly contiguous assembly of the strawberry crown rot pathogen Phytophthora cactorum.</title>
        <authorList>
            <person name="Armitage A.D."/>
            <person name="Nellist C.F."/>
            <person name="Bates H."/>
            <person name="Vickerstaff R.J."/>
            <person name="Harrison R.J."/>
        </authorList>
    </citation>
    <scope>NUCLEOTIDE SEQUENCE</scope>
    <source>
        <strain evidence="1">4040</strain>
        <strain evidence="2">P415</strain>
    </source>
</reference>
<dbReference type="EMBL" id="RCMK01001186">
    <property type="protein sequence ID" value="KAG2899845.1"/>
    <property type="molecule type" value="Genomic_DNA"/>
</dbReference>
<dbReference type="Proteomes" id="UP000697107">
    <property type="component" value="Unassembled WGS sequence"/>
</dbReference>
<dbReference type="Proteomes" id="UP000251314">
    <property type="component" value="Unassembled WGS sequence"/>
</dbReference>
<reference evidence="3 4" key="1">
    <citation type="submission" date="2018-01" db="EMBL/GenBank/DDBJ databases">
        <title>Draft genome of the strawberry crown rot pathogen Phytophthora cactorum.</title>
        <authorList>
            <person name="Armitage A.D."/>
            <person name="Lysoe E."/>
            <person name="Nellist C.F."/>
            <person name="Harrison R.J."/>
            <person name="Brurberg M.B."/>
        </authorList>
    </citation>
    <scope>NUCLEOTIDE SEQUENCE [LARGE SCALE GENOMIC DNA]</scope>
    <source>
        <strain evidence="3 4">10300</strain>
    </source>
</reference>
<organism evidence="3 4">
    <name type="scientific">Phytophthora cactorum</name>
    <dbReference type="NCBI Taxonomy" id="29920"/>
    <lineage>
        <taxon>Eukaryota</taxon>
        <taxon>Sar</taxon>
        <taxon>Stramenopiles</taxon>
        <taxon>Oomycota</taxon>
        <taxon>Peronosporomycetes</taxon>
        <taxon>Peronosporales</taxon>
        <taxon>Peronosporaceae</taxon>
        <taxon>Phytophthora</taxon>
    </lineage>
</organism>
<evidence type="ECO:0000313" key="4">
    <source>
        <dbReference type="Proteomes" id="UP000251314"/>
    </source>
</evidence>
<comment type="caution">
    <text evidence="3">The sequence shown here is derived from an EMBL/GenBank/DDBJ whole genome shotgun (WGS) entry which is preliminary data.</text>
</comment>
<protein>
    <submittedName>
        <fullName evidence="3">Uncharacterized protein</fullName>
    </submittedName>
</protein>
<dbReference type="EMBL" id="RCML01001126">
    <property type="protein sequence ID" value="KAG2965263.1"/>
    <property type="molecule type" value="Genomic_DNA"/>
</dbReference>
<dbReference type="VEuPathDB" id="FungiDB:PC110_g5711"/>
<name>A0A329SMI3_9STRA</name>
<gene>
    <name evidence="3" type="ORF">PC110_g5711</name>
    <name evidence="1" type="ORF">PC117_g22129</name>
    <name evidence="2" type="ORF">PC118_g19854</name>
</gene>
<keyword evidence="4" id="KW-1185">Reference proteome</keyword>
<proteinExistence type="predicted"/>
<sequence>MYPSLYVGQHQSRTRSNFLTRALFVQVADEVMADEESDVVSVLTEAFLNHGKLLSEVRREMFQLLVEEAWKIAMRSRHYITTQCLDTPTDSP</sequence>
<dbReference type="OrthoDB" id="90002at2759"/>
<dbReference type="Proteomes" id="UP000736787">
    <property type="component" value="Unassembled WGS sequence"/>
</dbReference>
<evidence type="ECO:0000313" key="1">
    <source>
        <dbReference type="EMBL" id="KAG2899845.1"/>
    </source>
</evidence>
<accession>A0A329SMI3</accession>